<comment type="catalytic activity">
    <reaction evidence="9">
        <text>Couples ATP hydrolysis with the unwinding of duplex DNA by translocating in the 3'-5' direction.</text>
        <dbReference type="EC" id="5.6.2.4"/>
    </reaction>
</comment>
<dbReference type="GO" id="GO:0009378">
    <property type="term" value="F:four-way junction helicase activity"/>
    <property type="evidence" value="ECO:0007669"/>
    <property type="project" value="TreeGrafter"/>
</dbReference>
<dbReference type="AlphaFoldDB" id="A0A149VVE6"/>
<dbReference type="GO" id="GO:0043138">
    <property type="term" value="F:3'-5' DNA helicase activity"/>
    <property type="evidence" value="ECO:0007669"/>
    <property type="project" value="UniProtKB-EC"/>
</dbReference>
<evidence type="ECO:0000256" key="3">
    <source>
        <dbReference type="ARBA" id="ARBA00022741"/>
    </source>
</evidence>
<dbReference type="GO" id="GO:0005737">
    <property type="term" value="C:cytoplasm"/>
    <property type="evidence" value="ECO:0007669"/>
    <property type="project" value="TreeGrafter"/>
</dbReference>
<dbReference type="SMART" id="SM00487">
    <property type="entry name" value="DEXDc"/>
    <property type="match status" value="1"/>
</dbReference>
<keyword evidence="4 15" id="KW-0378">Hydrolase</keyword>
<dbReference type="RefSeq" id="WP_062188552.1">
    <property type="nucleotide sequence ID" value="NZ_LRRD01000091.1"/>
</dbReference>
<dbReference type="PROSITE" id="PS51192">
    <property type="entry name" value="HELICASE_ATP_BIND_1"/>
    <property type="match status" value="1"/>
</dbReference>
<dbReference type="GO" id="GO:0006310">
    <property type="term" value="P:DNA recombination"/>
    <property type="evidence" value="ECO:0007669"/>
    <property type="project" value="InterPro"/>
</dbReference>
<keyword evidence="2" id="KW-0479">Metal-binding</keyword>
<keyword evidence="7" id="KW-0238">DNA-binding</keyword>
<keyword evidence="5 15" id="KW-0347">Helicase</keyword>
<dbReference type="GO" id="GO:0043590">
    <property type="term" value="C:bacterial nucleoid"/>
    <property type="evidence" value="ECO:0007669"/>
    <property type="project" value="TreeGrafter"/>
</dbReference>
<accession>A0A149VVE6</accession>
<sequence>MDPALKILRETFGYTEFRGFQKEVIDHVGGGGHALVLMPTGGGKSLCYQIPGLLRPGVTLVISPLIALMQDQVQALRKRGVAAACLNSFQAEVEMREVQKGLMAHELKFLYLAPERLVQRHFQSLLKGLYEGRQVALFAIDECHCIAEWGHDFRPEYRQLSVLAEQYPEVPRIAVTATADVHTRQEIGESLTLDGARCFVSSFDRPNLHYCAMERKALMPQVENFLQRHCGQSGIVYCPTRRMVESLAMRLQIAGWPCLHYHAGLSSALREQAQNQFLQPSGQIMIATIAFGMGIDKPDIRFVIHLAAPRSLEGYYQETGRAGRDGQVSEVLLLHHPEDGLLFCAEEAGTGNSSRQLVWQRKREGVERFIRTQRCRRQVLLDYFGESHEGHCGTCDVCHPAYQHWTGSFKRLSTVLFAPSYRQSLGRNRIGQ</sequence>
<comment type="similarity">
    <text evidence="1">Belongs to the helicase family. RecQ subfamily.</text>
</comment>
<evidence type="ECO:0000313" key="16">
    <source>
        <dbReference type="Proteomes" id="UP000075653"/>
    </source>
</evidence>
<keyword evidence="6" id="KW-0067">ATP-binding</keyword>
<evidence type="ECO:0000259" key="14">
    <source>
        <dbReference type="PROSITE" id="PS51194"/>
    </source>
</evidence>
<evidence type="ECO:0000256" key="11">
    <source>
        <dbReference type="ARBA" id="ARBA00044535"/>
    </source>
</evidence>
<dbReference type="InterPro" id="IPR014001">
    <property type="entry name" value="Helicase_ATP-bd"/>
</dbReference>
<name>A0A149VVE6_9PROT</name>
<dbReference type="InterPro" id="IPR027417">
    <property type="entry name" value="P-loop_NTPase"/>
</dbReference>
<dbReference type="SUPFAM" id="SSF52540">
    <property type="entry name" value="P-loop containing nucleoside triphosphate hydrolases"/>
    <property type="match status" value="1"/>
</dbReference>
<evidence type="ECO:0000313" key="15">
    <source>
        <dbReference type="EMBL" id="KXW57211.1"/>
    </source>
</evidence>
<reference evidence="15 16" key="1">
    <citation type="submission" date="2016-01" db="EMBL/GenBank/DDBJ databases">
        <title>Genome sequence of the acidophilic iron oxidising Ferrovum strain Z-31.</title>
        <authorList>
            <person name="Poehlein A."/>
            <person name="Ullrich S.R."/>
            <person name="Schloemann M."/>
            <person name="Muehling M."/>
            <person name="Daniel R."/>
        </authorList>
    </citation>
    <scope>NUCLEOTIDE SEQUENCE [LARGE SCALE GENOMIC DNA]</scope>
    <source>
        <strain evidence="15 16">Z-31</strain>
    </source>
</reference>
<dbReference type="InterPro" id="IPR011545">
    <property type="entry name" value="DEAD/DEAH_box_helicase_dom"/>
</dbReference>
<dbReference type="SMART" id="SM00490">
    <property type="entry name" value="HELICc"/>
    <property type="match status" value="1"/>
</dbReference>
<evidence type="ECO:0000259" key="13">
    <source>
        <dbReference type="PROSITE" id="PS51192"/>
    </source>
</evidence>
<feature type="domain" description="Helicase C-terminal" evidence="14">
    <location>
        <begin position="221"/>
        <end position="377"/>
    </location>
</feature>
<dbReference type="GO" id="GO:0030894">
    <property type="term" value="C:replisome"/>
    <property type="evidence" value="ECO:0007669"/>
    <property type="project" value="TreeGrafter"/>
</dbReference>
<evidence type="ECO:0000256" key="8">
    <source>
        <dbReference type="ARBA" id="ARBA00023235"/>
    </source>
</evidence>
<dbReference type="GO" id="GO:0016787">
    <property type="term" value="F:hydrolase activity"/>
    <property type="evidence" value="ECO:0007669"/>
    <property type="project" value="UniProtKB-KW"/>
</dbReference>
<feature type="domain" description="Helicase ATP-binding" evidence="13">
    <location>
        <begin position="25"/>
        <end position="197"/>
    </location>
</feature>
<evidence type="ECO:0000256" key="10">
    <source>
        <dbReference type="ARBA" id="ARBA00034808"/>
    </source>
</evidence>
<dbReference type="Proteomes" id="UP000075653">
    <property type="component" value="Unassembled WGS sequence"/>
</dbReference>
<evidence type="ECO:0000256" key="4">
    <source>
        <dbReference type="ARBA" id="ARBA00022801"/>
    </source>
</evidence>
<comment type="caution">
    <text evidence="15">The sequence shown here is derived from an EMBL/GenBank/DDBJ whole genome shotgun (WGS) entry which is preliminary data.</text>
</comment>
<dbReference type="InterPro" id="IPR032284">
    <property type="entry name" value="RecQ_Zn-bd"/>
</dbReference>
<gene>
    <name evidence="15" type="primary">recQ</name>
    <name evidence="15" type="ORF">FEMY_22620</name>
</gene>
<dbReference type="EMBL" id="LRRD01000091">
    <property type="protein sequence ID" value="KXW57211.1"/>
    <property type="molecule type" value="Genomic_DNA"/>
</dbReference>
<evidence type="ECO:0000256" key="6">
    <source>
        <dbReference type="ARBA" id="ARBA00022840"/>
    </source>
</evidence>
<dbReference type="NCBIfam" id="TIGR00614">
    <property type="entry name" value="recQ_fam"/>
    <property type="match status" value="1"/>
</dbReference>
<keyword evidence="8" id="KW-0413">Isomerase</keyword>
<proteinExistence type="inferred from homology"/>
<evidence type="ECO:0000256" key="9">
    <source>
        <dbReference type="ARBA" id="ARBA00034617"/>
    </source>
</evidence>
<dbReference type="PANTHER" id="PTHR13710:SF105">
    <property type="entry name" value="ATP-DEPENDENT DNA HELICASE Q1"/>
    <property type="match status" value="1"/>
</dbReference>
<dbReference type="GO" id="GO:0005524">
    <property type="term" value="F:ATP binding"/>
    <property type="evidence" value="ECO:0007669"/>
    <property type="project" value="UniProtKB-KW"/>
</dbReference>
<dbReference type="Pfam" id="PF00271">
    <property type="entry name" value="Helicase_C"/>
    <property type="match status" value="1"/>
</dbReference>
<evidence type="ECO:0000256" key="5">
    <source>
        <dbReference type="ARBA" id="ARBA00022806"/>
    </source>
</evidence>
<keyword evidence="16" id="KW-1185">Reference proteome</keyword>
<dbReference type="Pfam" id="PF16124">
    <property type="entry name" value="RecQ_Zn_bind"/>
    <property type="match status" value="1"/>
</dbReference>
<dbReference type="InterPro" id="IPR004589">
    <property type="entry name" value="DNA_helicase_ATP-dep_RecQ"/>
</dbReference>
<evidence type="ECO:0000256" key="2">
    <source>
        <dbReference type="ARBA" id="ARBA00022723"/>
    </source>
</evidence>
<dbReference type="PATRIC" id="fig|1789004.3.peg.2381"/>
<dbReference type="EC" id="5.6.2.4" evidence="10"/>
<dbReference type="GO" id="GO:0006281">
    <property type="term" value="P:DNA repair"/>
    <property type="evidence" value="ECO:0007669"/>
    <property type="project" value="TreeGrafter"/>
</dbReference>
<evidence type="ECO:0000256" key="7">
    <source>
        <dbReference type="ARBA" id="ARBA00023125"/>
    </source>
</evidence>
<evidence type="ECO:0000256" key="1">
    <source>
        <dbReference type="ARBA" id="ARBA00005446"/>
    </source>
</evidence>
<protein>
    <recommendedName>
        <fullName evidence="11">ATP-dependent DNA helicase RecQ</fullName>
        <ecNumber evidence="10">5.6.2.4</ecNumber>
    </recommendedName>
    <alternativeName>
        <fullName evidence="12">DNA 3'-5' helicase RecQ</fullName>
    </alternativeName>
</protein>
<dbReference type="GO" id="GO:0003677">
    <property type="term" value="F:DNA binding"/>
    <property type="evidence" value="ECO:0007669"/>
    <property type="project" value="UniProtKB-KW"/>
</dbReference>
<dbReference type="InterPro" id="IPR001650">
    <property type="entry name" value="Helicase_C-like"/>
</dbReference>
<dbReference type="Gene3D" id="3.40.50.300">
    <property type="entry name" value="P-loop containing nucleotide triphosphate hydrolases"/>
    <property type="match status" value="2"/>
</dbReference>
<dbReference type="GO" id="GO:0046872">
    <property type="term" value="F:metal ion binding"/>
    <property type="evidence" value="ECO:0007669"/>
    <property type="project" value="UniProtKB-KW"/>
</dbReference>
<dbReference type="FunFam" id="3.40.50.300:FF:000296">
    <property type="entry name" value="ATP-dependent DNA helicase RecQ"/>
    <property type="match status" value="1"/>
</dbReference>
<dbReference type="STRING" id="1789004.FEMY_22620"/>
<dbReference type="PANTHER" id="PTHR13710">
    <property type="entry name" value="DNA HELICASE RECQ FAMILY MEMBER"/>
    <property type="match status" value="1"/>
</dbReference>
<dbReference type="PROSITE" id="PS51194">
    <property type="entry name" value="HELICASE_CTER"/>
    <property type="match status" value="1"/>
</dbReference>
<dbReference type="Pfam" id="PF00270">
    <property type="entry name" value="DEAD"/>
    <property type="match status" value="1"/>
</dbReference>
<dbReference type="CDD" id="cd18794">
    <property type="entry name" value="SF2_C_RecQ"/>
    <property type="match status" value="1"/>
</dbReference>
<evidence type="ECO:0000256" key="12">
    <source>
        <dbReference type="ARBA" id="ARBA00044550"/>
    </source>
</evidence>
<dbReference type="CDD" id="cd17920">
    <property type="entry name" value="DEXHc_RecQ"/>
    <property type="match status" value="1"/>
</dbReference>
<organism evidence="15 16">
    <name type="scientific">Ferrovum myxofaciens</name>
    <dbReference type="NCBI Taxonomy" id="416213"/>
    <lineage>
        <taxon>Bacteria</taxon>
        <taxon>Pseudomonadati</taxon>
        <taxon>Pseudomonadota</taxon>
        <taxon>Betaproteobacteria</taxon>
        <taxon>Ferrovales</taxon>
        <taxon>Ferrovaceae</taxon>
        <taxon>Ferrovum</taxon>
    </lineage>
</organism>
<keyword evidence="3" id="KW-0547">Nucleotide-binding</keyword>